<organism evidence="1 2">
    <name type="scientific">Nelumbo nucifera</name>
    <name type="common">Sacred lotus</name>
    <dbReference type="NCBI Taxonomy" id="4432"/>
    <lineage>
        <taxon>Eukaryota</taxon>
        <taxon>Viridiplantae</taxon>
        <taxon>Streptophyta</taxon>
        <taxon>Embryophyta</taxon>
        <taxon>Tracheophyta</taxon>
        <taxon>Spermatophyta</taxon>
        <taxon>Magnoliopsida</taxon>
        <taxon>Proteales</taxon>
        <taxon>Nelumbonaceae</taxon>
        <taxon>Nelumbo</taxon>
    </lineage>
</organism>
<dbReference type="Proteomes" id="UP000607653">
    <property type="component" value="Unassembled WGS sequence"/>
</dbReference>
<proteinExistence type="predicted"/>
<reference evidence="1 2" key="1">
    <citation type="journal article" date="2020" name="Mol. Biol. Evol.">
        <title>Distinct Expression and Methylation Patterns for Genes with Different Fates following a Single Whole-Genome Duplication in Flowering Plants.</title>
        <authorList>
            <person name="Shi T."/>
            <person name="Rahmani R.S."/>
            <person name="Gugger P.F."/>
            <person name="Wang M."/>
            <person name="Li H."/>
            <person name="Zhang Y."/>
            <person name="Li Z."/>
            <person name="Wang Q."/>
            <person name="Van de Peer Y."/>
            <person name="Marchal K."/>
            <person name="Chen J."/>
        </authorList>
    </citation>
    <scope>NUCLEOTIDE SEQUENCE [LARGE SCALE GENOMIC DNA]</scope>
    <source>
        <tissue evidence="1">Leaf</tissue>
    </source>
</reference>
<gene>
    <name evidence="1" type="ORF">HUJ06_022955</name>
</gene>
<evidence type="ECO:0000313" key="2">
    <source>
        <dbReference type="Proteomes" id="UP000607653"/>
    </source>
</evidence>
<dbReference type="EMBL" id="DUZY01000001">
    <property type="protein sequence ID" value="DAD21492.1"/>
    <property type="molecule type" value="Genomic_DNA"/>
</dbReference>
<keyword evidence="2" id="KW-1185">Reference proteome</keyword>
<sequence length="114" mass="12590">MSNIVEKTVRSFLSLLFKELLYCAINKHSNGGGFGGLGGVALNPLPLNLGRGGVMSFSKGEVVDEKWRKQQVLELEVYLKRIELVQDWIKAAIEEVKVCCVPPESGEEARGEKL</sequence>
<name>A0A822XN71_NELNU</name>
<protein>
    <submittedName>
        <fullName evidence="1">Uncharacterized protein</fullName>
    </submittedName>
</protein>
<dbReference type="AlphaFoldDB" id="A0A822XN71"/>
<evidence type="ECO:0000313" key="1">
    <source>
        <dbReference type="EMBL" id="DAD21492.1"/>
    </source>
</evidence>
<accession>A0A822XN71</accession>
<comment type="caution">
    <text evidence="1">The sequence shown here is derived from an EMBL/GenBank/DDBJ whole genome shotgun (WGS) entry which is preliminary data.</text>
</comment>